<evidence type="ECO:0000313" key="1">
    <source>
        <dbReference type="EMBL" id="KAJ9155216.1"/>
    </source>
</evidence>
<keyword evidence="2" id="KW-1185">Reference proteome</keyword>
<comment type="caution">
    <text evidence="1">The sequence shown here is derived from an EMBL/GenBank/DDBJ whole genome shotgun (WGS) entry which is preliminary data.</text>
</comment>
<organism evidence="1 2">
    <name type="scientific">Pleurostoma richardsiae</name>
    <dbReference type="NCBI Taxonomy" id="41990"/>
    <lineage>
        <taxon>Eukaryota</taxon>
        <taxon>Fungi</taxon>
        <taxon>Dikarya</taxon>
        <taxon>Ascomycota</taxon>
        <taxon>Pezizomycotina</taxon>
        <taxon>Sordariomycetes</taxon>
        <taxon>Sordariomycetidae</taxon>
        <taxon>Calosphaeriales</taxon>
        <taxon>Pleurostomataceae</taxon>
        <taxon>Pleurostoma</taxon>
    </lineage>
</organism>
<reference evidence="1" key="1">
    <citation type="submission" date="2022-07" db="EMBL/GenBank/DDBJ databases">
        <title>Fungi with potential for degradation of polypropylene.</title>
        <authorList>
            <person name="Gostincar C."/>
        </authorList>
    </citation>
    <scope>NUCLEOTIDE SEQUENCE</scope>
    <source>
        <strain evidence="1">EXF-13308</strain>
    </source>
</reference>
<name>A0AA38VIY9_9PEZI</name>
<proteinExistence type="predicted"/>
<dbReference type="Proteomes" id="UP001174694">
    <property type="component" value="Unassembled WGS sequence"/>
</dbReference>
<sequence>MPFREHFDVVSGIDYGIFFVITMFVEGWTQEDCTHHLPRLFRVKRGRKGRISFGKGLDWDLRDLRYFNGAHAAVESRKKIFSNYLPTYETYPAEGVKRRASDAAHLAEGSDISIHYEGGAYSGELLRTVVFSSDAGCHLGLPSWIYW</sequence>
<accession>A0AA38VIY9</accession>
<dbReference type="AlphaFoldDB" id="A0AA38VIY9"/>
<gene>
    <name evidence="1" type="ORF">NKR23_g2120</name>
</gene>
<evidence type="ECO:0000313" key="2">
    <source>
        <dbReference type="Proteomes" id="UP001174694"/>
    </source>
</evidence>
<dbReference type="EMBL" id="JANBVO010000003">
    <property type="protein sequence ID" value="KAJ9155216.1"/>
    <property type="molecule type" value="Genomic_DNA"/>
</dbReference>
<protein>
    <submittedName>
        <fullName evidence="1">Uncharacterized protein</fullName>
    </submittedName>
</protein>